<protein>
    <submittedName>
        <fullName evidence="1">Uncharacterized protein</fullName>
    </submittedName>
</protein>
<proteinExistence type="predicted"/>
<reference evidence="1" key="2">
    <citation type="journal article" date="2015" name="Fish Shellfish Immunol.">
        <title>Early steps in the European eel (Anguilla anguilla)-Vibrio vulnificus interaction in the gills: Role of the RtxA13 toxin.</title>
        <authorList>
            <person name="Callol A."/>
            <person name="Pajuelo D."/>
            <person name="Ebbesson L."/>
            <person name="Teles M."/>
            <person name="MacKenzie S."/>
            <person name="Amaro C."/>
        </authorList>
    </citation>
    <scope>NUCLEOTIDE SEQUENCE</scope>
</reference>
<accession>A0A0E9WD98</accession>
<dbReference type="AlphaFoldDB" id="A0A0E9WD98"/>
<sequence>MTEILNILREEKRTLSTNCQRYMHKLVGSGFNN</sequence>
<reference evidence="1" key="1">
    <citation type="submission" date="2014-11" db="EMBL/GenBank/DDBJ databases">
        <authorList>
            <person name="Amaro Gonzalez C."/>
        </authorList>
    </citation>
    <scope>NUCLEOTIDE SEQUENCE</scope>
</reference>
<evidence type="ECO:0000313" key="1">
    <source>
        <dbReference type="EMBL" id="JAH87468.1"/>
    </source>
</evidence>
<name>A0A0E9WD98_ANGAN</name>
<organism evidence="1">
    <name type="scientific">Anguilla anguilla</name>
    <name type="common">European freshwater eel</name>
    <name type="synonym">Muraena anguilla</name>
    <dbReference type="NCBI Taxonomy" id="7936"/>
    <lineage>
        <taxon>Eukaryota</taxon>
        <taxon>Metazoa</taxon>
        <taxon>Chordata</taxon>
        <taxon>Craniata</taxon>
        <taxon>Vertebrata</taxon>
        <taxon>Euteleostomi</taxon>
        <taxon>Actinopterygii</taxon>
        <taxon>Neopterygii</taxon>
        <taxon>Teleostei</taxon>
        <taxon>Anguilliformes</taxon>
        <taxon>Anguillidae</taxon>
        <taxon>Anguilla</taxon>
    </lineage>
</organism>
<dbReference type="EMBL" id="GBXM01021109">
    <property type="protein sequence ID" value="JAH87468.1"/>
    <property type="molecule type" value="Transcribed_RNA"/>
</dbReference>